<proteinExistence type="predicted"/>
<accession>A0ABP8HVG7</accession>
<evidence type="ECO:0000313" key="1">
    <source>
        <dbReference type="EMBL" id="GAA4345256.1"/>
    </source>
</evidence>
<dbReference type="Proteomes" id="UP001500975">
    <property type="component" value="Unassembled WGS sequence"/>
</dbReference>
<reference evidence="2" key="1">
    <citation type="journal article" date="2019" name="Int. J. Syst. Evol. Microbiol.">
        <title>The Global Catalogue of Microorganisms (GCM) 10K type strain sequencing project: providing services to taxonomists for standard genome sequencing and annotation.</title>
        <authorList>
            <consortium name="The Broad Institute Genomics Platform"/>
            <consortium name="The Broad Institute Genome Sequencing Center for Infectious Disease"/>
            <person name="Wu L."/>
            <person name="Ma J."/>
        </authorList>
    </citation>
    <scope>NUCLEOTIDE SEQUENCE [LARGE SCALE GENOMIC DNA]</scope>
    <source>
        <strain evidence="2">JCM 17804</strain>
    </source>
</reference>
<evidence type="ECO:0000313" key="2">
    <source>
        <dbReference type="Proteomes" id="UP001500975"/>
    </source>
</evidence>
<protein>
    <submittedName>
        <fullName evidence="1">Uncharacterized protein</fullName>
    </submittedName>
</protein>
<gene>
    <name evidence="1" type="ORF">GCM10023165_29130</name>
</gene>
<dbReference type="EMBL" id="BAABGJ010000027">
    <property type="protein sequence ID" value="GAA4345256.1"/>
    <property type="molecule type" value="Genomic_DNA"/>
</dbReference>
<dbReference type="RefSeq" id="WP_345538727.1">
    <property type="nucleotide sequence ID" value="NZ_BAABGJ010000027.1"/>
</dbReference>
<keyword evidence="2" id="KW-1185">Reference proteome</keyword>
<sequence>MGIALLSFADLFVPLQSLATRWMKPRRARKSVLRYVGIRPSCAVRPGAPVASRQATAPRTLRVVRTVDAQPSGQGTGRVLISGRMADVCAELDRLVALEAAGTSPSAGRLH</sequence>
<name>A0ABP8HVG7_9BURK</name>
<comment type="caution">
    <text evidence="1">The sequence shown here is derived from an EMBL/GenBank/DDBJ whole genome shotgun (WGS) entry which is preliminary data.</text>
</comment>
<organism evidence="1 2">
    <name type="scientific">Variovorax defluvii</name>
    <dbReference type="NCBI Taxonomy" id="913761"/>
    <lineage>
        <taxon>Bacteria</taxon>
        <taxon>Pseudomonadati</taxon>
        <taxon>Pseudomonadota</taxon>
        <taxon>Betaproteobacteria</taxon>
        <taxon>Burkholderiales</taxon>
        <taxon>Comamonadaceae</taxon>
        <taxon>Variovorax</taxon>
    </lineage>
</organism>